<organism evidence="2 3">
    <name type="scientific">Grus japonensis</name>
    <name type="common">Japanese crane</name>
    <name type="synonym">Red-crowned crane</name>
    <dbReference type="NCBI Taxonomy" id="30415"/>
    <lineage>
        <taxon>Eukaryota</taxon>
        <taxon>Metazoa</taxon>
        <taxon>Chordata</taxon>
        <taxon>Craniata</taxon>
        <taxon>Vertebrata</taxon>
        <taxon>Euteleostomi</taxon>
        <taxon>Archelosauria</taxon>
        <taxon>Archosauria</taxon>
        <taxon>Dinosauria</taxon>
        <taxon>Saurischia</taxon>
        <taxon>Theropoda</taxon>
        <taxon>Coelurosauria</taxon>
        <taxon>Aves</taxon>
        <taxon>Neognathae</taxon>
        <taxon>Neoaves</taxon>
        <taxon>Gruiformes</taxon>
        <taxon>Gruidae</taxon>
        <taxon>Grus</taxon>
    </lineage>
</organism>
<reference evidence="2 3" key="1">
    <citation type="submission" date="2024-06" db="EMBL/GenBank/DDBJ databases">
        <title>The draft genome of Grus japonensis, version 3.</title>
        <authorList>
            <person name="Nabeshima K."/>
            <person name="Suzuki S."/>
            <person name="Onuma M."/>
        </authorList>
    </citation>
    <scope>NUCLEOTIDE SEQUENCE [LARGE SCALE GENOMIC DNA]</scope>
    <source>
        <strain evidence="2 3">451A</strain>
    </source>
</reference>
<comment type="caution">
    <text evidence="2">The sequence shown here is derived from an EMBL/GenBank/DDBJ whole genome shotgun (WGS) entry which is preliminary data.</text>
</comment>
<dbReference type="PANTHER" id="PTHR33395:SF22">
    <property type="entry name" value="REVERSE TRANSCRIPTASE DOMAIN-CONTAINING PROTEIN"/>
    <property type="match status" value="1"/>
</dbReference>
<proteinExistence type="predicted"/>
<dbReference type="EMBL" id="BAAFJT010000040">
    <property type="protein sequence ID" value="GAB0204921.1"/>
    <property type="molecule type" value="Genomic_DNA"/>
</dbReference>
<dbReference type="PANTHER" id="PTHR33395">
    <property type="entry name" value="TRANSCRIPTASE, PUTATIVE-RELATED-RELATED"/>
    <property type="match status" value="1"/>
</dbReference>
<keyword evidence="3" id="KW-1185">Reference proteome</keyword>
<evidence type="ECO:0000313" key="3">
    <source>
        <dbReference type="Proteomes" id="UP001623348"/>
    </source>
</evidence>
<name>A0ABC9Y589_GRUJA</name>
<gene>
    <name evidence="2" type="ORF">GRJ2_002957700</name>
</gene>
<dbReference type="InterPro" id="IPR000477">
    <property type="entry name" value="RT_dom"/>
</dbReference>
<evidence type="ECO:0000313" key="2">
    <source>
        <dbReference type="EMBL" id="GAB0204921.1"/>
    </source>
</evidence>
<dbReference type="Pfam" id="PF00078">
    <property type="entry name" value="RVT_1"/>
    <property type="match status" value="1"/>
</dbReference>
<dbReference type="Proteomes" id="UP001623348">
    <property type="component" value="Unassembled WGS sequence"/>
</dbReference>
<evidence type="ECO:0000259" key="1">
    <source>
        <dbReference type="Pfam" id="PF00078"/>
    </source>
</evidence>
<feature type="domain" description="Reverse transcriptase" evidence="1">
    <location>
        <begin position="375"/>
        <end position="491"/>
    </location>
</feature>
<protein>
    <submittedName>
        <fullName evidence="2">Mitochondrial enolase superfamily member 1</fullName>
    </submittedName>
</protein>
<dbReference type="AlphaFoldDB" id="A0ABC9Y589"/>
<sequence length="501" mass="58192">MNEGLYRQIRAASHSQALILMGDFNHPNICWRDNTARHKQSRRFLECIGDKFLLQVIEEPTRRGAVLHFVLTNKEGLVGNVKFKGSLGCSRHEMLEFKIFSTVRRANSILTTLDFRRADFCLFRDLFGRVPWHKALEGRRPQESWLIFKDHLLQAQERYVPTKRKSGKSIRRPAWINRELLHKLKHKKKAYRGWKQGQVAWEEYRETVRAARDQVRKAKSLIELNLARDIKDNKKSFYRYVSDERKTRENVGPLQNEMGDLDTSDIEKAEVLNDFFASVFTGKCSSHTIQVTEGKGRDWENEEPPTAEGQVREYLRNLKVHKSMGPDEMHSWVLRELADEVARPLSIIFEKSWQSSEVPTDWKRENITPIFKKGKKEDPGNYRPVSLTSVPGKIMEQILLETMLRHMENKEMIGDSQHGFTRGKSCLTNLVAFYDGVTMSVAKGKATDVIYLNLCKAFGTVPHDILVSKLERHGFDGWTTWWIRNWLKELQSTAQCPSGDQ</sequence>
<accession>A0ABC9Y589</accession>